<evidence type="ECO:0000256" key="4">
    <source>
        <dbReference type="ARBA" id="ARBA00022960"/>
    </source>
</evidence>
<feature type="active site" description="Proton donor/acceptor" evidence="7">
    <location>
        <position position="254"/>
    </location>
</feature>
<dbReference type="InterPro" id="IPR056203">
    <property type="entry name" value="Cds6_C"/>
</dbReference>
<gene>
    <name evidence="10" type="ORF">SDENCHOL_20725</name>
</gene>
<keyword evidence="6 7" id="KW-0961">Cell wall biogenesis/degradation</keyword>
<evidence type="ECO:0000259" key="9">
    <source>
        <dbReference type="PROSITE" id="PS52029"/>
    </source>
</evidence>
<dbReference type="GO" id="GO:0009252">
    <property type="term" value="P:peptidoglycan biosynthetic process"/>
    <property type="evidence" value="ECO:0007669"/>
    <property type="project" value="UniProtKB-UniPathway"/>
</dbReference>
<accession>A0A7Z7HS39</accession>
<evidence type="ECO:0000256" key="7">
    <source>
        <dbReference type="PROSITE-ProRule" id="PRU01373"/>
    </source>
</evidence>
<reference evidence="10" key="1">
    <citation type="submission" date="2017-03" db="EMBL/GenBank/DDBJ databases">
        <authorList>
            <consortium name="AG Boll"/>
        </authorList>
    </citation>
    <scope>NUCLEOTIDE SEQUENCE [LARGE SCALE GENOMIC DNA]</scope>
    <source>
        <strain evidence="10">Chol</strain>
    </source>
</reference>
<dbReference type="CDD" id="cd16913">
    <property type="entry name" value="YkuD_like"/>
    <property type="match status" value="1"/>
</dbReference>
<dbReference type="Gene3D" id="2.40.440.10">
    <property type="entry name" value="L,D-transpeptidase catalytic domain-like"/>
    <property type="match status" value="1"/>
</dbReference>
<dbReference type="GO" id="GO:0016740">
    <property type="term" value="F:transferase activity"/>
    <property type="evidence" value="ECO:0007669"/>
    <property type="project" value="UniProtKB-KW"/>
</dbReference>
<dbReference type="InterPro" id="IPR005490">
    <property type="entry name" value="LD_TPept_cat_dom"/>
</dbReference>
<feature type="domain" description="L,D-TPase catalytic" evidence="9">
    <location>
        <begin position="161"/>
        <end position="296"/>
    </location>
</feature>
<dbReference type="RefSeq" id="WP_154717199.1">
    <property type="nucleotide sequence ID" value="NZ_LT837803.1"/>
</dbReference>
<dbReference type="PANTHER" id="PTHR36699">
    <property type="entry name" value="LD-TRANSPEPTIDASE"/>
    <property type="match status" value="1"/>
</dbReference>
<keyword evidence="4 7" id="KW-0133">Cell shape</keyword>
<evidence type="ECO:0000256" key="1">
    <source>
        <dbReference type="ARBA" id="ARBA00004752"/>
    </source>
</evidence>
<evidence type="ECO:0000256" key="2">
    <source>
        <dbReference type="ARBA" id="ARBA00005992"/>
    </source>
</evidence>
<evidence type="ECO:0000313" key="10">
    <source>
        <dbReference type="EMBL" id="SMB28941.1"/>
    </source>
</evidence>
<evidence type="ECO:0000256" key="5">
    <source>
        <dbReference type="ARBA" id="ARBA00022984"/>
    </source>
</evidence>
<name>A0A7Z7HS39_9PROT</name>
<dbReference type="SUPFAM" id="SSF141523">
    <property type="entry name" value="L,D-transpeptidase catalytic domain-like"/>
    <property type="match status" value="1"/>
</dbReference>
<evidence type="ECO:0000256" key="3">
    <source>
        <dbReference type="ARBA" id="ARBA00022679"/>
    </source>
</evidence>
<dbReference type="EMBL" id="LT837803">
    <property type="protein sequence ID" value="SMB28941.1"/>
    <property type="molecule type" value="Genomic_DNA"/>
</dbReference>
<protein>
    <submittedName>
        <fullName evidence="10">ErfK/YbiS/YcfS/YnhG</fullName>
    </submittedName>
</protein>
<dbReference type="GO" id="GO:0004180">
    <property type="term" value="F:carboxypeptidase activity"/>
    <property type="evidence" value="ECO:0007669"/>
    <property type="project" value="UniProtKB-ARBA"/>
</dbReference>
<dbReference type="Pfam" id="PF24125">
    <property type="entry name" value="Cds6_C"/>
    <property type="match status" value="1"/>
</dbReference>
<feature type="signal peptide" evidence="8">
    <location>
        <begin position="1"/>
        <end position="24"/>
    </location>
</feature>
<feature type="active site" description="Nucleophile" evidence="7">
    <location>
        <position position="271"/>
    </location>
</feature>
<organism evidence="10 11">
    <name type="scientific">Sterolibacterium denitrificans</name>
    <dbReference type="NCBI Taxonomy" id="157592"/>
    <lineage>
        <taxon>Bacteria</taxon>
        <taxon>Pseudomonadati</taxon>
        <taxon>Pseudomonadota</taxon>
        <taxon>Betaproteobacteria</taxon>
        <taxon>Nitrosomonadales</taxon>
        <taxon>Sterolibacteriaceae</taxon>
        <taxon>Sterolibacterium</taxon>
    </lineage>
</organism>
<keyword evidence="8" id="KW-0732">Signal</keyword>
<proteinExistence type="inferred from homology"/>
<evidence type="ECO:0000256" key="8">
    <source>
        <dbReference type="SAM" id="SignalP"/>
    </source>
</evidence>
<dbReference type="Pfam" id="PF03734">
    <property type="entry name" value="YkuD"/>
    <property type="match status" value="1"/>
</dbReference>
<dbReference type="PROSITE" id="PS52029">
    <property type="entry name" value="LD_TPASE"/>
    <property type="match status" value="1"/>
</dbReference>
<dbReference type="InterPro" id="IPR038063">
    <property type="entry name" value="Transpep_catalytic_dom"/>
</dbReference>
<comment type="similarity">
    <text evidence="2">Belongs to the YkuD family.</text>
</comment>
<keyword evidence="3" id="KW-0808">Transferase</keyword>
<dbReference type="Gene3D" id="3.10.450.50">
    <property type="match status" value="1"/>
</dbReference>
<feature type="chain" id="PRO_5030663000" evidence="8">
    <location>
        <begin position="25"/>
        <end position="422"/>
    </location>
</feature>
<keyword evidence="5 7" id="KW-0573">Peptidoglycan synthesis</keyword>
<sequence length="422" mass="47910">MPLKSRLKLGIAASACVAVGATFAIPTPARHYTGNTQSQYTDTRLSPESQLALISSGVEPEAQLARVFEHIEQNRLDTALQQAENLTREYPNFHLAQLVKGDLLLARSGQIRGFGNAANAPADRIADLRDEAIARLQAYRNKPQTDAVPRYLLQMRQDQKYAVVIDTQKSRLYLYQNDQGTPRFVTDYYITHGKLGTDKVREGDKKTPVGVYHVTANLPRQKLTDFYGAGAFPINYPNEWDKRNGRAGSGIWLHGTPSNTYSRPPRASDGCVVLSNKDLTSISRYLQVGLTPVIISNNVEWLSLDDWQNERAGLQKGIEQWRADWESLDVDRYLSHYSRNFTGSGQNIAQWSEHKRNVANSKQWIKVDTENLSMFRNPGKEEIVVVSFVQNYRSNNLSNVMKKRQYWQKENGRWRIIYEGAA</sequence>
<dbReference type="Proteomes" id="UP000242886">
    <property type="component" value="Chromosome SDENCHOL"/>
</dbReference>
<dbReference type="GO" id="GO:0071555">
    <property type="term" value="P:cell wall organization"/>
    <property type="evidence" value="ECO:0007669"/>
    <property type="project" value="UniProtKB-UniRule"/>
</dbReference>
<dbReference type="InterPro" id="IPR032710">
    <property type="entry name" value="NTF2-like_dom_sf"/>
</dbReference>
<dbReference type="PANTHER" id="PTHR36699:SF1">
    <property type="entry name" value="L,D-TRANSPEPTIDASE YAFK-RELATED"/>
    <property type="match status" value="1"/>
</dbReference>
<comment type="pathway">
    <text evidence="1 7">Cell wall biogenesis; peptidoglycan biosynthesis.</text>
</comment>
<dbReference type="UniPathway" id="UPA00219"/>
<dbReference type="GO" id="GO:0008360">
    <property type="term" value="P:regulation of cell shape"/>
    <property type="evidence" value="ECO:0007669"/>
    <property type="project" value="UniProtKB-UniRule"/>
</dbReference>
<dbReference type="SUPFAM" id="SSF54427">
    <property type="entry name" value="NTF2-like"/>
    <property type="match status" value="1"/>
</dbReference>
<evidence type="ECO:0000313" key="11">
    <source>
        <dbReference type="Proteomes" id="UP000242886"/>
    </source>
</evidence>
<evidence type="ECO:0000256" key="6">
    <source>
        <dbReference type="ARBA" id="ARBA00023316"/>
    </source>
</evidence>
<dbReference type="AlphaFoldDB" id="A0A7Z7HS39"/>
<keyword evidence="11" id="KW-1185">Reference proteome</keyword>